<proteinExistence type="predicted"/>
<accession>A0A5J4RPM4</accession>
<dbReference type="PIRSF" id="PIRSF014899">
    <property type="entry name" value="UCP014899"/>
    <property type="match status" value="1"/>
</dbReference>
<dbReference type="InterPro" id="IPR019261">
    <property type="entry name" value="PARG_cat_microbial"/>
</dbReference>
<dbReference type="EMBL" id="SNRY01000929">
    <property type="protein sequence ID" value="KAA6335090.1"/>
    <property type="molecule type" value="Genomic_DNA"/>
</dbReference>
<organism evidence="2">
    <name type="scientific">termite gut metagenome</name>
    <dbReference type="NCBI Taxonomy" id="433724"/>
    <lineage>
        <taxon>unclassified sequences</taxon>
        <taxon>metagenomes</taxon>
        <taxon>organismal metagenomes</taxon>
    </lineage>
</organism>
<dbReference type="AlphaFoldDB" id="A0A5J4RPM4"/>
<dbReference type="Gene3D" id="3.40.220.10">
    <property type="entry name" value="Leucine Aminopeptidase, subunit E, domain 1"/>
    <property type="match status" value="1"/>
</dbReference>
<dbReference type="Pfam" id="PF10021">
    <property type="entry name" value="PARG_cat_microb"/>
    <property type="match status" value="1"/>
</dbReference>
<sequence>MQDKNNRAQKAHETLQIIEQGFYIRDNRRIDISEQVEESIKNAVLFSPENFEHIRSEVEQEIAARNYQTRIDVKNSTTIDAAEQLIKENGKTACLNFASAKNPGGGFLGGAQAQEESLARASALYPTLTKFFTEMYEYNRSKNTYLYSDYMIYSPDVVFFKNDDDELLPHPFVMDILTSPAVNIGAMKQNKPQELLLARQTMLNRIDKLLSVFVLQNVENLILGAWGCGVFQNKPEDVAGYFADYLVKSGKYANCFNHIVFAVYDRSKNKENISAMKCLDNHLPIHF</sequence>
<comment type="caution">
    <text evidence="2">The sequence shown here is derived from an EMBL/GenBank/DDBJ whole genome shotgun (WGS) entry which is preliminary data.</text>
</comment>
<dbReference type="InterPro" id="IPR043472">
    <property type="entry name" value="Macro_dom-like"/>
</dbReference>
<evidence type="ECO:0000259" key="1">
    <source>
        <dbReference type="Pfam" id="PF10021"/>
    </source>
</evidence>
<dbReference type="PANTHER" id="PTHR35596:SF1">
    <property type="entry name" value="MICROBIAL-TYPE PARG CATALYTIC DOMAIN-CONTAINING PROTEIN"/>
    <property type="match status" value="1"/>
</dbReference>
<name>A0A5J4RPM4_9ZZZZ</name>
<gene>
    <name evidence="2" type="ORF">EZS27_016651</name>
</gene>
<evidence type="ECO:0000313" key="2">
    <source>
        <dbReference type="EMBL" id="KAA6335090.1"/>
    </source>
</evidence>
<dbReference type="NCBIfam" id="TIGR02452">
    <property type="entry name" value="TIGR02452 family protein"/>
    <property type="match status" value="1"/>
</dbReference>
<feature type="domain" description="Microbial-type PARG catalytic" evidence="1">
    <location>
        <begin position="11"/>
        <end position="162"/>
    </location>
</feature>
<dbReference type="PANTHER" id="PTHR35596">
    <property type="entry name" value="DUF2263 DOMAIN-CONTAINING PROTEIN"/>
    <property type="match status" value="1"/>
</dbReference>
<reference evidence="2" key="1">
    <citation type="submission" date="2019-03" db="EMBL/GenBank/DDBJ databases">
        <title>Single cell metagenomics reveals metabolic interactions within the superorganism composed of flagellate Streblomastix strix and complex community of Bacteroidetes bacteria on its surface.</title>
        <authorList>
            <person name="Treitli S.C."/>
            <person name="Kolisko M."/>
            <person name="Husnik F."/>
            <person name="Keeling P."/>
            <person name="Hampl V."/>
        </authorList>
    </citation>
    <scope>NUCLEOTIDE SEQUENCE</scope>
    <source>
        <strain evidence="2">STM</strain>
    </source>
</reference>
<dbReference type="InterPro" id="IPR012664">
    <property type="entry name" value="CHP02452"/>
</dbReference>
<protein>
    <recommendedName>
        <fullName evidence="1">Microbial-type PARG catalytic domain-containing protein</fullName>
    </recommendedName>
</protein>